<dbReference type="GO" id="GO:0046983">
    <property type="term" value="F:protein dimerization activity"/>
    <property type="evidence" value="ECO:0007669"/>
    <property type="project" value="InterPro"/>
</dbReference>
<dbReference type="AlphaFoldDB" id="A0AAE0E6U7"/>
<keyword evidence="4" id="KW-1185">Reference proteome</keyword>
<sequence>MEWITSLTYQSLPIWLLCSLLRSSFTTCFSCRYPKKCMRYDIEMPNMSARYMEGTRRSCQQKNNITVLVESRRSGHFFLIDRLIRLVLTLPVSTATTERAFSAMNLLKTPLRSKMENDFLANCLVVYIEREFADSIDMDSIIDEFDEKPRRCRFH</sequence>
<proteinExistence type="predicted"/>
<evidence type="ECO:0000313" key="4">
    <source>
        <dbReference type="Proteomes" id="UP001281410"/>
    </source>
</evidence>
<comment type="caution">
    <text evidence="3">The sequence shown here is derived from an EMBL/GenBank/DDBJ whole genome shotgun (WGS) entry which is preliminary data.</text>
</comment>
<dbReference type="Pfam" id="PF05699">
    <property type="entry name" value="Dimer_Tnp_hAT"/>
    <property type="match status" value="1"/>
</dbReference>
<reference evidence="3" key="1">
    <citation type="journal article" date="2023" name="Plant J.">
        <title>Genome sequences and population genomics provide insights into the demographic history, inbreeding, and mutation load of two 'living fossil' tree species of Dipteronia.</title>
        <authorList>
            <person name="Feng Y."/>
            <person name="Comes H.P."/>
            <person name="Chen J."/>
            <person name="Zhu S."/>
            <person name="Lu R."/>
            <person name="Zhang X."/>
            <person name="Li P."/>
            <person name="Qiu J."/>
            <person name="Olsen K.M."/>
            <person name="Qiu Y."/>
        </authorList>
    </citation>
    <scope>NUCLEOTIDE SEQUENCE</scope>
    <source>
        <strain evidence="3">NBL</strain>
    </source>
</reference>
<evidence type="ECO:0000313" key="3">
    <source>
        <dbReference type="EMBL" id="KAK3212857.1"/>
    </source>
</evidence>
<gene>
    <name evidence="3" type="ORF">Dsin_017563</name>
</gene>
<keyword evidence="1" id="KW-0732">Signal</keyword>
<dbReference type="EMBL" id="JANJYJ010000005">
    <property type="protein sequence ID" value="KAK3212857.1"/>
    <property type="molecule type" value="Genomic_DNA"/>
</dbReference>
<accession>A0AAE0E6U7</accession>
<name>A0AAE0E6U7_9ROSI</name>
<feature type="domain" description="HAT C-terminal dimerisation" evidence="2">
    <location>
        <begin position="72"/>
        <end position="131"/>
    </location>
</feature>
<feature type="chain" id="PRO_5042214202" description="HAT C-terminal dimerisation domain-containing protein" evidence="1">
    <location>
        <begin position="29"/>
        <end position="155"/>
    </location>
</feature>
<feature type="signal peptide" evidence="1">
    <location>
        <begin position="1"/>
        <end position="28"/>
    </location>
</feature>
<evidence type="ECO:0000256" key="1">
    <source>
        <dbReference type="SAM" id="SignalP"/>
    </source>
</evidence>
<organism evidence="3 4">
    <name type="scientific">Dipteronia sinensis</name>
    <dbReference type="NCBI Taxonomy" id="43782"/>
    <lineage>
        <taxon>Eukaryota</taxon>
        <taxon>Viridiplantae</taxon>
        <taxon>Streptophyta</taxon>
        <taxon>Embryophyta</taxon>
        <taxon>Tracheophyta</taxon>
        <taxon>Spermatophyta</taxon>
        <taxon>Magnoliopsida</taxon>
        <taxon>eudicotyledons</taxon>
        <taxon>Gunneridae</taxon>
        <taxon>Pentapetalae</taxon>
        <taxon>rosids</taxon>
        <taxon>malvids</taxon>
        <taxon>Sapindales</taxon>
        <taxon>Sapindaceae</taxon>
        <taxon>Hippocastanoideae</taxon>
        <taxon>Acereae</taxon>
        <taxon>Dipteronia</taxon>
    </lineage>
</organism>
<dbReference type="InterPro" id="IPR008906">
    <property type="entry name" value="HATC_C_dom"/>
</dbReference>
<evidence type="ECO:0000259" key="2">
    <source>
        <dbReference type="Pfam" id="PF05699"/>
    </source>
</evidence>
<dbReference type="PANTHER" id="PTHR45749">
    <property type="match status" value="1"/>
</dbReference>
<dbReference type="Proteomes" id="UP001281410">
    <property type="component" value="Unassembled WGS sequence"/>
</dbReference>
<protein>
    <recommendedName>
        <fullName evidence="2">HAT C-terminal dimerisation domain-containing protein</fullName>
    </recommendedName>
</protein>
<dbReference type="PANTHER" id="PTHR45749:SF26">
    <property type="entry name" value="ZINC FINGER MYM-TYPE PROTEIN 1-LIKE"/>
    <property type="match status" value="1"/>
</dbReference>